<protein>
    <submittedName>
        <fullName evidence="3">Cation-transporting P-type ATPase</fullName>
    </submittedName>
</protein>
<organism evidence="3 4">
    <name type="scientific">Cohnella soli</name>
    <dbReference type="NCBI Taxonomy" id="425005"/>
    <lineage>
        <taxon>Bacteria</taxon>
        <taxon>Bacillati</taxon>
        <taxon>Bacillota</taxon>
        <taxon>Bacilli</taxon>
        <taxon>Bacillales</taxon>
        <taxon>Paenibacillaceae</taxon>
        <taxon>Cohnella</taxon>
    </lineage>
</organism>
<dbReference type="SMART" id="SM00831">
    <property type="entry name" value="Cation_ATPase_N"/>
    <property type="match status" value="1"/>
</dbReference>
<dbReference type="PANTHER" id="PTHR42861">
    <property type="entry name" value="CALCIUM-TRANSPORTING ATPASE"/>
    <property type="match status" value="1"/>
</dbReference>
<keyword evidence="4" id="KW-1185">Reference proteome</keyword>
<reference evidence="4" key="1">
    <citation type="journal article" date="2019" name="Int. J. Syst. Evol. Microbiol.">
        <title>The Global Catalogue of Microorganisms (GCM) 10K type strain sequencing project: providing services to taxonomists for standard genome sequencing and annotation.</title>
        <authorList>
            <consortium name="The Broad Institute Genomics Platform"/>
            <consortium name="The Broad Institute Genome Sequencing Center for Infectious Disease"/>
            <person name="Wu L."/>
            <person name="Ma J."/>
        </authorList>
    </citation>
    <scope>NUCLEOTIDE SEQUENCE [LARGE SCALE GENOMIC DNA]</scope>
    <source>
        <strain evidence="4">CGMCC 1.18575</strain>
    </source>
</reference>
<keyword evidence="1" id="KW-0472">Membrane</keyword>
<evidence type="ECO:0000313" key="3">
    <source>
        <dbReference type="EMBL" id="MFC5404670.1"/>
    </source>
</evidence>
<comment type="caution">
    <text evidence="3">The sequence shown here is derived from an EMBL/GenBank/DDBJ whole genome shotgun (WGS) entry which is preliminary data.</text>
</comment>
<proteinExistence type="predicted"/>
<dbReference type="Proteomes" id="UP001596113">
    <property type="component" value="Unassembled WGS sequence"/>
</dbReference>
<dbReference type="InterPro" id="IPR023298">
    <property type="entry name" value="ATPase_P-typ_TM_dom_sf"/>
</dbReference>
<dbReference type="SUPFAM" id="SSF81653">
    <property type="entry name" value="Calcium ATPase, transduction domain A"/>
    <property type="match status" value="1"/>
</dbReference>
<feature type="transmembrane region" description="Helical" evidence="1">
    <location>
        <begin position="84"/>
        <end position="100"/>
    </location>
</feature>
<accession>A0ABW0HWD0</accession>
<gene>
    <name evidence="3" type="ORF">ACFPOF_18185</name>
</gene>
<evidence type="ECO:0000256" key="1">
    <source>
        <dbReference type="SAM" id="Phobius"/>
    </source>
</evidence>
<feature type="domain" description="Cation-transporting P-type ATPase N-terminal" evidence="2">
    <location>
        <begin position="7"/>
        <end position="80"/>
    </location>
</feature>
<dbReference type="Gene3D" id="2.70.150.10">
    <property type="entry name" value="Calcium-transporting ATPase, cytoplasmic transduction domain A"/>
    <property type="match status" value="1"/>
</dbReference>
<evidence type="ECO:0000313" key="4">
    <source>
        <dbReference type="Proteomes" id="UP001596113"/>
    </source>
</evidence>
<keyword evidence="1" id="KW-0812">Transmembrane</keyword>
<dbReference type="SUPFAM" id="SSF81665">
    <property type="entry name" value="Calcium ATPase, transmembrane domain M"/>
    <property type="match status" value="1"/>
</dbReference>
<dbReference type="InterPro" id="IPR004014">
    <property type="entry name" value="ATPase_P-typ_cation-transptr_N"/>
</dbReference>
<name>A0ABW0HWD0_9BACL</name>
<dbReference type="RefSeq" id="WP_378135171.1">
    <property type="nucleotide sequence ID" value="NZ_JBHSMI010000028.1"/>
</dbReference>
<feature type="transmembrane region" description="Helical" evidence="1">
    <location>
        <begin position="53"/>
        <end position="78"/>
    </location>
</feature>
<dbReference type="InterPro" id="IPR008250">
    <property type="entry name" value="ATPase_P-typ_transduc_dom_A_sf"/>
</dbReference>
<keyword evidence="1" id="KW-1133">Transmembrane helix</keyword>
<sequence length="148" mass="16595">MDNNLKSFWSLPTEEVMERLETTSEGLTQNEAEQRFIRFRSDMLKPRKRMETLLLLLSQIKSPIILILLFAAGLSFFLRDSIDAFIILSIILISTFLGFMQERGAANAVKKLLAIVQIKASVLRDGNSCEVPITSLVPGDVILLHAGM</sequence>
<dbReference type="Gene3D" id="1.20.1110.10">
    <property type="entry name" value="Calcium-transporting ATPase, transmembrane domain"/>
    <property type="match status" value="1"/>
</dbReference>
<dbReference type="Pfam" id="PF00690">
    <property type="entry name" value="Cation_ATPase_N"/>
    <property type="match status" value="1"/>
</dbReference>
<dbReference type="EMBL" id="JBHSMI010000028">
    <property type="protein sequence ID" value="MFC5404670.1"/>
    <property type="molecule type" value="Genomic_DNA"/>
</dbReference>
<evidence type="ECO:0000259" key="2">
    <source>
        <dbReference type="SMART" id="SM00831"/>
    </source>
</evidence>